<keyword evidence="7" id="KW-1185">Reference proteome</keyword>
<dbReference type="GO" id="GO:0001228">
    <property type="term" value="F:DNA-binding transcription activator activity, RNA polymerase II-specific"/>
    <property type="evidence" value="ECO:0007669"/>
    <property type="project" value="TreeGrafter"/>
</dbReference>
<dbReference type="PROSITE" id="PS50118">
    <property type="entry name" value="HMG_BOX_2"/>
    <property type="match status" value="1"/>
</dbReference>
<feature type="region of interest" description="Disordered" evidence="4">
    <location>
        <begin position="1"/>
        <end position="20"/>
    </location>
</feature>
<dbReference type="STRING" id="139825.A0A401G8L3"/>
<evidence type="ECO:0000256" key="3">
    <source>
        <dbReference type="PROSITE-ProRule" id="PRU00267"/>
    </source>
</evidence>
<dbReference type="GO" id="GO:0000122">
    <property type="term" value="P:negative regulation of transcription by RNA polymerase II"/>
    <property type="evidence" value="ECO:0007669"/>
    <property type="project" value="TreeGrafter"/>
</dbReference>
<dbReference type="AlphaFoldDB" id="A0A401G8L3"/>
<evidence type="ECO:0000313" key="6">
    <source>
        <dbReference type="EMBL" id="GBE78516.1"/>
    </source>
</evidence>
<keyword evidence="1 3" id="KW-0238">DNA-binding</keyword>
<feature type="DNA-binding region" description="HMG box" evidence="3">
    <location>
        <begin position="67"/>
        <end position="136"/>
    </location>
</feature>
<dbReference type="SMART" id="SM00398">
    <property type="entry name" value="HMG"/>
    <property type="match status" value="1"/>
</dbReference>
<dbReference type="InParanoid" id="A0A401G8L3"/>
<dbReference type="InterPro" id="IPR036910">
    <property type="entry name" value="HMG_box_dom_sf"/>
</dbReference>
<name>A0A401G8L3_9APHY</name>
<dbReference type="Gene3D" id="1.10.30.10">
    <property type="entry name" value="High mobility group box domain"/>
    <property type="match status" value="1"/>
</dbReference>
<accession>A0A401G8L3</accession>
<comment type="caution">
    <text evidence="6">The sequence shown here is derived from an EMBL/GenBank/DDBJ whole genome shotgun (WGS) entry which is preliminary data.</text>
</comment>
<dbReference type="RefSeq" id="XP_027609429.1">
    <property type="nucleotide sequence ID" value="XM_027753628.1"/>
</dbReference>
<dbReference type="PANTHER" id="PTHR10270:SF161">
    <property type="entry name" value="SEX-DETERMINING REGION Y PROTEIN"/>
    <property type="match status" value="1"/>
</dbReference>
<dbReference type="Proteomes" id="UP000287166">
    <property type="component" value="Unassembled WGS sequence"/>
</dbReference>
<dbReference type="GO" id="GO:0000978">
    <property type="term" value="F:RNA polymerase II cis-regulatory region sequence-specific DNA binding"/>
    <property type="evidence" value="ECO:0007669"/>
    <property type="project" value="TreeGrafter"/>
</dbReference>
<dbReference type="GeneID" id="38775433"/>
<dbReference type="OrthoDB" id="6247875at2759"/>
<dbReference type="InterPro" id="IPR009071">
    <property type="entry name" value="HMG_box_dom"/>
</dbReference>
<evidence type="ECO:0000259" key="5">
    <source>
        <dbReference type="PROSITE" id="PS50118"/>
    </source>
</evidence>
<dbReference type="EMBL" id="BFAD01000001">
    <property type="protein sequence ID" value="GBE78516.1"/>
    <property type="molecule type" value="Genomic_DNA"/>
</dbReference>
<keyword evidence="2" id="KW-0804">Transcription</keyword>
<reference evidence="6 7" key="1">
    <citation type="journal article" date="2018" name="Sci. Rep.">
        <title>Genome sequence of the cauliflower mushroom Sparassis crispa (Hanabiratake) and its association with beneficial usage.</title>
        <authorList>
            <person name="Kiyama R."/>
            <person name="Furutani Y."/>
            <person name="Kawaguchi K."/>
            <person name="Nakanishi T."/>
        </authorList>
    </citation>
    <scope>NUCLEOTIDE SEQUENCE [LARGE SCALE GENOMIC DNA]</scope>
</reference>
<protein>
    <recommendedName>
        <fullName evidence="5">HMG box domain-containing protein</fullName>
    </recommendedName>
</protein>
<dbReference type="Pfam" id="PF00505">
    <property type="entry name" value="HMG_box"/>
    <property type="match status" value="1"/>
</dbReference>
<dbReference type="PANTHER" id="PTHR10270">
    <property type="entry name" value="SOX TRANSCRIPTION FACTOR"/>
    <property type="match status" value="1"/>
</dbReference>
<sequence>MSSAKSSGTRSRKATDKEKIKIPQVPFTFNTKDINVGDDRASLASSPSTVATTRLATYSGRKDEDHIPRPKNAFILFRGSCWKVEKERVDKPGTSSNFSKIAAQVWKSMSAEQQDPWRRLAEEEKHLHNLHYPGYKYTPQRRQPTQPRRPRSKSLLCPTPVAPSTRRRGPAKSMAGLDAEDSTLSDPDYVPGCGSRAKRGSRAGGRPTQPRRHSRKAPQEPQDATAPSEPPSKRARMSQELSPCEAENAVEVSALGVQHSPAHTQWALLPQSASHPSAELVPPSPMSSPSHEEVAELVSSASTGPCIRVKEEVELDLPALFRESSFCQSEAVELTTSQEATQTLSLADLLFGVPHYPQPHYGHGDTSLDVARPAIPISDYAHSSVANHHLSQIANEVTAAGLMDNPGVAGPSFFPAFPPLYAHDLGFSDNCANFVDSVFAQDADAGACIDETMSDSYSCPVVSNYSFLEPADDSGAVEGLY</sequence>
<feature type="domain" description="HMG box" evidence="5">
    <location>
        <begin position="67"/>
        <end position="136"/>
    </location>
</feature>
<organism evidence="6 7">
    <name type="scientific">Sparassis crispa</name>
    <dbReference type="NCBI Taxonomy" id="139825"/>
    <lineage>
        <taxon>Eukaryota</taxon>
        <taxon>Fungi</taxon>
        <taxon>Dikarya</taxon>
        <taxon>Basidiomycota</taxon>
        <taxon>Agaricomycotina</taxon>
        <taxon>Agaricomycetes</taxon>
        <taxon>Polyporales</taxon>
        <taxon>Sparassidaceae</taxon>
        <taxon>Sparassis</taxon>
    </lineage>
</organism>
<dbReference type="GO" id="GO:0030154">
    <property type="term" value="P:cell differentiation"/>
    <property type="evidence" value="ECO:0007669"/>
    <property type="project" value="TreeGrafter"/>
</dbReference>
<evidence type="ECO:0000256" key="2">
    <source>
        <dbReference type="ARBA" id="ARBA00023163"/>
    </source>
</evidence>
<evidence type="ECO:0000313" key="7">
    <source>
        <dbReference type="Proteomes" id="UP000287166"/>
    </source>
</evidence>
<proteinExistence type="predicted"/>
<evidence type="ECO:0000256" key="4">
    <source>
        <dbReference type="SAM" id="MobiDB-lite"/>
    </source>
</evidence>
<feature type="region of interest" description="Disordered" evidence="4">
    <location>
        <begin position="130"/>
        <end position="244"/>
    </location>
</feature>
<dbReference type="CDD" id="cd01389">
    <property type="entry name" value="HMG-box_ROX1-like"/>
    <property type="match status" value="1"/>
</dbReference>
<dbReference type="InterPro" id="IPR050140">
    <property type="entry name" value="SRY-related_HMG-box_TF-like"/>
</dbReference>
<dbReference type="GO" id="GO:0005634">
    <property type="term" value="C:nucleus"/>
    <property type="evidence" value="ECO:0007669"/>
    <property type="project" value="UniProtKB-UniRule"/>
</dbReference>
<evidence type="ECO:0000256" key="1">
    <source>
        <dbReference type="ARBA" id="ARBA00023125"/>
    </source>
</evidence>
<dbReference type="SUPFAM" id="SSF47095">
    <property type="entry name" value="HMG-box"/>
    <property type="match status" value="1"/>
</dbReference>
<gene>
    <name evidence="6" type="ORF">SCP_0114050</name>
</gene>
<keyword evidence="3" id="KW-0539">Nucleus</keyword>